<accession>A0ABP9T1M7</accession>
<evidence type="ECO:0000313" key="1">
    <source>
        <dbReference type="EMBL" id="GAA5205975.1"/>
    </source>
</evidence>
<comment type="caution">
    <text evidence="1">The sequence shown here is derived from an EMBL/GenBank/DDBJ whole genome shotgun (WGS) entry which is preliminary data.</text>
</comment>
<protein>
    <submittedName>
        <fullName evidence="1">Uncharacterized protein</fullName>
    </submittedName>
</protein>
<proteinExistence type="predicted"/>
<dbReference type="Proteomes" id="UP001499878">
    <property type="component" value="Unassembled WGS sequence"/>
</dbReference>
<reference evidence="2" key="1">
    <citation type="journal article" date="2019" name="Int. J. Syst. Evol. Microbiol.">
        <title>The Global Catalogue of Microorganisms (GCM) 10K type strain sequencing project: providing services to taxonomists for standard genome sequencing and annotation.</title>
        <authorList>
            <consortium name="The Broad Institute Genomics Platform"/>
            <consortium name="The Broad Institute Genome Sequencing Center for Infectious Disease"/>
            <person name="Wu L."/>
            <person name="Ma J."/>
        </authorList>
    </citation>
    <scope>NUCLEOTIDE SEQUENCE [LARGE SCALE GENOMIC DNA]</scope>
    <source>
        <strain evidence="2">JCM 18306</strain>
    </source>
</reference>
<organism evidence="1 2">
    <name type="scientific">Streptomyces thinghirensis</name>
    <dbReference type="NCBI Taxonomy" id="551547"/>
    <lineage>
        <taxon>Bacteria</taxon>
        <taxon>Bacillati</taxon>
        <taxon>Actinomycetota</taxon>
        <taxon>Actinomycetes</taxon>
        <taxon>Kitasatosporales</taxon>
        <taxon>Streptomycetaceae</taxon>
        <taxon>Streptomyces</taxon>
    </lineage>
</organism>
<sequence length="72" mass="8373">MRWDRDAALRETKQSITVFAIRGLVTQEAIDRYGDRLDIVLVDLGSRPTWRHPERLWPPSLLCPITRVTLSN</sequence>
<evidence type="ECO:0000313" key="2">
    <source>
        <dbReference type="Proteomes" id="UP001499878"/>
    </source>
</evidence>
<keyword evidence="2" id="KW-1185">Reference proteome</keyword>
<dbReference type="EMBL" id="BAABJR010000003">
    <property type="protein sequence ID" value="GAA5205975.1"/>
    <property type="molecule type" value="Genomic_DNA"/>
</dbReference>
<name>A0ABP9T1M7_9ACTN</name>
<gene>
    <name evidence="1" type="ORF">GCM10023323_15510</name>
</gene>